<organism evidence="2 3">
    <name type="scientific">Cupriavidus respiraculi</name>
    <dbReference type="NCBI Taxonomy" id="195930"/>
    <lineage>
        <taxon>Bacteria</taxon>
        <taxon>Pseudomonadati</taxon>
        <taxon>Pseudomonadota</taxon>
        <taxon>Betaproteobacteria</taxon>
        <taxon>Burkholderiales</taxon>
        <taxon>Burkholderiaceae</taxon>
        <taxon>Cupriavidus</taxon>
    </lineage>
</organism>
<dbReference type="Proteomes" id="UP000721236">
    <property type="component" value="Unassembled WGS sequence"/>
</dbReference>
<gene>
    <name evidence="2" type="ORF">LMG21510_01361</name>
</gene>
<protein>
    <submittedName>
        <fullName evidence="2">Uncharacterized protein</fullName>
    </submittedName>
</protein>
<reference evidence="2 3" key="1">
    <citation type="submission" date="2021-08" db="EMBL/GenBank/DDBJ databases">
        <authorList>
            <person name="Peeters C."/>
        </authorList>
    </citation>
    <scope>NUCLEOTIDE SEQUENCE [LARGE SCALE GENOMIC DNA]</scope>
    <source>
        <strain evidence="2 3">LMG 21510</strain>
    </source>
</reference>
<name>A0ABN7YB32_9BURK</name>
<dbReference type="EMBL" id="CAJZAH010000001">
    <property type="protein sequence ID" value="CAG9169200.1"/>
    <property type="molecule type" value="Genomic_DNA"/>
</dbReference>
<proteinExistence type="predicted"/>
<evidence type="ECO:0000313" key="2">
    <source>
        <dbReference type="EMBL" id="CAG9169200.1"/>
    </source>
</evidence>
<feature type="signal peptide" evidence="1">
    <location>
        <begin position="1"/>
        <end position="25"/>
    </location>
</feature>
<evidence type="ECO:0000313" key="3">
    <source>
        <dbReference type="Proteomes" id="UP000721236"/>
    </source>
</evidence>
<sequence length="150" mass="15389">MRPVRTAVGTLSMAFLLWPGLSVLAEPQPDGPTPAIAAIAHYTGIPSLTGVAVPASTTPQDEPAPALSAFGKPVDGNRLDDIRGGAEVVVNDMRLSGTVADNYANRIVTGTNAISDGAFSNSAGLPTVIQNSGANVLIQNATILNVQFRP</sequence>
<accession>A0ABN7YB32</accession>
<feature type="chain" id="PRO_5046805558" evidence="1">
    <location>
        <begin position="26"/>
        <end position="150"/>
    </location>
</feature>
<keyword evidence="3" id="KW-1185">Reference proteome</keyword>
<comment type="caution">
    <text evidence="2">The sequence shown here is derived from an EMBL/GenBank/DDBJ whole genome shotgun (WGS) entry which is preliminary data.</text>
</comment>
<dbReference type="RefSeq" id="WP_224040528.1">
    <property type="nucleotide sequence ID" value="NZ_CAJZAH010000001.1"/>
</dbReference>
<keyword evidence="1" id="KW-0732">Signal</keyword>
<evidence type="ECO:0000256" key="1">
    <source>
        <dbReference type="SAM" id="SignalP"/>
    </source>
</evidence>